<dbReference type="Gene3D" id="3.40.50.300">
    <property type="entry name" value="P-loop containing nucleotide triphosphate hydrolases"/>
    <property type="match status" value="1"/>
</dbReference>
<evidence type="ECO:0000256" key="4">
    <source>
        <dbReference type="ARBA" id="ARBA00022679"/>
    </source>
</evidence>
<keyword evidence="11" id="KW-1133">Transmembrane helix</keyword>
<keyword evidence="7" id="KW-0067">ATP-binding</keyword>
<feature type="domain" description="AAA" evidence="12">
    <location>
        <begin position="597"/>
        <end position="718"/>
    </location>
</feature>
<evidence type="ECO:0000313" key="14">
    <source>
        <dbReference type="EMBL" id="MBB3703571.1"/>
    </source>
</evidence>
<dbReference type="Pfam" id="PF13807">
    <property type="entry name" value="GNVR"/>
    <property type="match status" value="1"/>
</dbReference>
<dbReference type="AlphaFoldDB" id="A0A7W5YGY8"/>
<feature type="coiled-coil region" evidence="10">
    <location>
        <begin position="400"/>
        <end position="427"/>
    </location>
</feature>
<dbReference type="NCBIfam" id="TIGR01007">
    <property type="entry name" value="eps_fam"/>
    <property type="match status" value="1"/>
</dbReference>
<dbReference type="PANTHER" id="PTHR32309">
    <property type="entry name" value="TYROSINE-PROTEIN KINASE"/>
    <property type="match status" value="1"/>
</dbReference>
<evidence type="ECO:0000256" key="10">
    <source>
        <dbReference type="SAM" id="Coils"/>
    </source>
</evidence>
<comment type="catalytic activity">
    <reaction evidence="9">
        <text>L-tyrosyl-[protein] + ATP = O-phospho-L-tyrosyl-[protein] + ADP + H(+)</text>
        <dbReference type="Rhea" id="RHEA:10596"/>
        <dbReference type="Rhea" id="RHEA-COMP:10136"/>
        <dbReference type="Rhea" id="RHEA-COMP:20101"/>
        <dbReference type="ChEBI" id="CHEBI:15378"/>
        <dbReference type="ChEBI" id="CHEBI:30616"/>
        <dbReference type="ChEBI" id="CHEBI:46858"/>
        <dbReference type="ChEBI" id="CHEBI:61978"/>
        <dbReference type="ChEBI" id="CHEBI:456216"/>
        <dbReference type="EC" id="2.7.10.2"/>
    </reaction>
</comment>
<dbReference type="GO" id="GO:0005524">
    <property type="term" value="F:ATP binding"/>
    <property type="evidence" value="ECO:0007669"/>
    <property type="project" value="UniProtKB-KW"/>
</dbReference>
<organism evidence="14 15">
    <name type="scientific">Alloprevotella rava</name>
    <dbReference type="NCBI Taxonomy" id="671218"/>
    <lineage>
        <taxon>Bacteria</taxon>
        <taxon>Pseudomonadati</taxon>
        <taxon>Bacteroidota</taxon>
        <taxon>Bacteroidia</taxon>
        <taxon>Bacteroidales</taxon>
        <taxon>Prevotellaceae</taxon>
        <taxon>Alloprevotella</taxon>
    </lineage>
</organism>
<dbReference type="CDD" id="cd05387">
    <property type="entry name" value="BY-kinase"/>
    <property type="match status" value="1"/>
</dbReference>
<dbReference type="PANTHER" id="PTHR32309:SF13">
    <property type="entry name" value="FERRIC ENTEROBACTIN TRANSPORT PROTEIN FEPE"/>
    <property type="match status" value="1"/>
</dbReference>
<accession>A0A7W5YGY8</accession>
<feature type="transmembrane region" description="Helical" evidence="11">
    <location>
        <begin position="30"/>
        <end position="49"/>
    </location>
</feature>
<dbReference type="InterPro" id="IPR005702">
    <property type="entry name" value="Wzc-like_C"/>
</dbReference>
<dbReference type="Pfam" id="PF13614">
    <property type="entry name" value="AAA_31"/>
    <property type="match status" value="1"/>
</dbReference>
<keyword evidence="6" id="KW-0418">Kinase</keyword>
<dbReference type="EMBL" id="JACICA010000016">
    <property type="protein sequence ID" value="MBB3703571.1"/>
    <property type="molecule type" value="Genomic_DNA"/>
</dbReference>
<dbReference type="InterPro" id="IPR032807">
    <property type="entry name" value="GNVR"/>
</dbReference>
<dbReference type="InterPro" id="IPR027417">
    <property type="entry name" value="P-loop_NTPase"/>
</dbReference>
<dbReference type="Proteomes" id="UP000541425">
    <property type="component" value="Unassembled WGS sequence"/>
</dbReference>
<evidence type="ECO:0000256" key="3">
    <source>
        <dbReference type="ARBA" id="ARBA00011903"/>
    </source>
</evidence>
<keyword evidence="10" id="KW-0175">Coiled coil</keyword>
<gene>
    <name evidence="14" type="ORF">FHS60_002062</name>
</gene>
<feature type="transmembrane region" description="Helical" evidence="11">
    <location>
        <begin position="493"/>
        <end position="511"/>
    </location>
</feature>
<comment type="caution">
    <text evidence="14">The sequence shown here is derived from an EMBL/GenBank/DDBJ whole genome shotgun (WGS) entry which is preliminary data.</text>
</comment>
<dbReference type="GO" id="GO:0042802">
    <property type="term" value="F:identical protein binding"/>
    <property type="evidence" value="ECO:0007669"/>
    <property type="project" value="UniProtKB-ARBA"/>
</dbReference>
<evidence type="ECO:0000256" key="9">
    <source>
        <dbReference type="ARBA" id="ARBA00051245"/>
    </source>
</evidence>
<evidence type="ECO:0000256" key="8">
    <source>
        <dbReference type="ARBA" id="ARBA00023137"/>
    </source>
</evidence>
<keyword evidence="11" id="KW-0472">Membrane</keyword>
<comment type="similarity">
    <text evidence="1">Belongs to the CpsD/CapB family.</text>
</comment>
<dbReference type="FunFam" id="3.40.50.300:FF:000527">
    <property type="entry name" value="Tyrosine-protein kinase etk"/>
    <property type="match status" value="1"/>
</dbReference>
<protein>
    <recommendedName>
        <fullName evidence="3">non-specific protein-tyrosine kinase</fullName>
        <ecNumber evidence="3">2.7.10.2</ecNumber>
    </recommendedName>
</protein>
<comment type="similarity">
    <text evidence="2">Belongs to the etk/wzc family.</text>
</comment>
<feature type="domain" description="Tyrosine-protein kinase G-rich" evidence="13">
    <location>
        <begin position="437"/>
        <end position="512"/>
    </location>
</feature>
<evidence type="ECO:0000313" key="15">
    <source>
        <dbReference type="Proteomes" id="UP000541425"/>
    </source>
</evidence>
<reference evidence="14 15" key="1">
    <citation type="submission" date="2020-08" db="EMBL/GenBank/DDBJ databases">
        <title>Genomic Encyclopedia of Type Strains, Phase IV (KMG-IV): sequencing the most valuable type-strain genomes for metagenomic binning, comparative biology and taxonomic classification.</title>
        <authorList>
            <person name="Goeker M."/>
        </authorList>
    </citation>
    <scope>NUCLEOTIDE SEQUENCE [LARGE SCALE GENOMIC DNA]</scope>
    <source>
        <strain evidence="14 15">DSM 22548</strain>
    </source>
</reference>
<evidence type="ECO:0000256" key="2">
    <source>
        <dbReference type="ARBA" id="ARBA00008883"/>
    </source>
</evidence>
<evidence type="ECO:0000256" key="5">
    <source>
        <dbReference type="ARBA" id="ARBA00022741"/>
    </source>
</evidence>
<evidence type="ECO:0000256" key="7">
    <source>
        <dbReference type="ARBA" id="ARBA00022840"/>
    </source>
</evidence>
<dbReference type="InterPro" id="IPR025669">
    <property type="entry name" value="AAA_dom"/>
</dbReference>
<keyword evidence="8" id="KW-0829">Tyrosine-protein kinase</keyword>
<name>A0A7W5YGY8_9BACT</name>
<proteinExistence type="inferred from homology"/>
<evidence type="ECO:0000256" key="6">
    <source>
        <dbReference type="ARBA" id="ARBA00022777"/>
    </source>
</evidence>
<dbReference type="InterPro" id="IPR050445">
    <property type="entry name" value="Bact_polysacc_biosynth/exp"/>
</dbReference>
<dbReference type="GO" id="GO:0004715">
    <property type="term" value="F:non-membrane spanning protein tyrosine kinase activity"/>
    <property type="evidence" value="ECO:0007669"/>
    <property type="project" value="UniProtKB-EC"/>
</dbReference>
<keyword evidence="5" id="KW-0547">Nucleotide-binding</keyword>
<dbReference type="EC" id="2.7.10.2" evidence="3"/>
<evidence type="ECO:0000259" key="12">
    <source>
        <dbReference type="Pfam" id="PF13614"/>
    </source>
</evidence>
<keyword evidence="4" id="KW-0808">Transferase</keyword>
<keyword evidence="11" id="KW-0812">Transmembrane</keyword>
<evidence type="ECO:0000256" key="11">
    <source>
        <dbReference type="SAM" id="Phobius"/>
    </source>
</evidence>
<evidence type="ECO:0000256" key="1">
    <source>
        <dbReference type="ARBA" id="ARBA00007316"/>
    </source>
</evidence>
<sequence>MQAEELEEIRQENKGGIKLEELSLLFLSHWYWFIFAVLVSLSVAVYKIMTTPPIYTRATSLLVKDEKSTNYSTVKDFQNLGIGVTNTNIRNEIQTISASENMVEAVRRLHLDLQMTVPQRLRERPLYNDAPVTLQFKDLPEQQTFTFKLKIVDKTHVRLYDFSHENDFTAPIGITFKSPYGALQIDLTPSFSNKWIGEEITVHKYNVKSVGTMYSSRLSVGQTDEESSIIDLSLNDENPERAEDILRSLISVYNDNWVKDKNRMAESTSEFINERLSNLTKELGDVDSDIASIRSRNLTPDVQASTSMYMSQSNDNYKRSLELQNQLSMTQFLEQSLRNNSSKQQLLPLNTVGNANIESQIEAYNTLLLARNDIAANSNEQNSEVKKSDVKLMQLKTAILRSVQNTIAQIKSQIANYQRSEAETNNKIALNPKLEKDLQSVKRQQDVKQSLYIYLLQKREENELSKTYTAWNTRIIQPPFGSDAPTSPQRSRILLIALFIGFVVPGFLLWLREYLNQTVRGRKDIDFLNIPFIGEIPNLDIRNHWWQKTQHKQREIVIKQGNRNMVNESFRIVRTKLHYFLGAITNKADGVTNKKPQVIMVTSFNQGSGKTFITANLAKTISLNHHRVLVVDMDIRRCSLSQMLPQRTKNGVSAYLSGITDNIDELIVKNAFGENVDILPSGIVPPNPTELLQSSRLTALMKEVREKYDYIYLDCPPIEIVADTSIIKPHCDATLFVIRVGVMDRRLVPEIEKLYKESSYNNMAIILNGANYISGKYGSYRYGYSYGYGGYSYGNYGHYGQTSDE</sequence>
<evidence type="ECO:0000259" key="13">
    <source>
        <dbReference type="Pfam" id="PF13807"/>
    </source>
</evidence>
<dbReference type="GO" id="GO:0005886">
    <property type="term" value="C:plasma membrane"/>
    <property type="evidence" value="ECO:0007669"/>
    <property type="project" value="UniProtKB-ARBA"/>
</dbReference>
<dbReference type="SUPFAM" id="SSF52540">
    <property type="entry name" value="P-loop containing nucleoside triphosphate hydrolases"/>
    <property type="match status" value="1"/>
</dbReference>